<organism evidence="2 3">
    <name type="scientific">Botryotinia calthae</name>
    <dbReference type="NCBI Taxonomy" id="38488"/>
    <lineage>
        <taxon>Eukaryota</taxon>
        <taxon>Fungi</taxon>
        <taxon>Dikarya</taxon>
        <taxon>Ascomycota</taxon>
        <taxon>Pezizomycotina</taxon>
        <taxon>Leotiomycetes</taxon>
        <taxon>Helotiales</taxon>
        <taxon>Sclerotiniaceae</taxon>
        <taxon>Botryotinia</taxon>
    </lineage>
</organism>
<protein>
    <submittedName>
        <fullName evidence="2">Uncharacterized protein</fullName>
    </submittedName>
</protein>
<reference evidence="2 3" key="1">
    <citation type="submission" date="2017-11" db="EMBL/GenBank/DDBJ databases">
        <title>Comparative genomics of Botrytis spp.</title>
        <authorList>
            <person name="Valero-Jimenez C.A."/>
            <person name="Tapia P."/>
            <person name="Veloso J."/>
            <person name="Silva-Moreno E."/>
            <person name="Staats M."/>
            <person name="Valdes J.H."/>
            <person name="Van Kan J.A.L."/>
        </authorList>
    </citation>
    <scope>NUCLEOTIDE SEQUENCE [LARGE SCALE GENOMIC DNA]</scope>
    <source>
        <strain evidence="2 3">MUCL2830</strain>
    </source>
</reference>
<evidence type="ECO:0000313" key="2">
    <source>
        <dbReference type="EMBL" id="TEY65928.1"/>
    </source>
</evidence>
<feature type="region of interest" description="Disordered" evidence="1">
    <location>
        <begin position="152"/>
        <end position="196"/>
    </location>
</feature>
<accession>A0A4Y8D666</accession>
<name>A0A4Y8D666_9HELO</name>
<gene>
    <name evidence="2" type="ORF">BOTCAL_0135g00150</name>
</gene>
<dbReference type="Proteomes" id="UP000297299">
    <property type="component" value="Unassembled WGS sequence"/>
</dbReference>
<dbReference type="EMBL" id="PHWZ01000135">
    <property type="protein sequence ID" value="TEY65928.1"/>
    <property type="molecule type" value="Genomic_DNA"/>
</dbReference>
<comment type="caution">
    <text evidence="2">The sequence shown here is derived from an EMBL/GenBank/DDBJ whole genome shotgun (WGS) entry which is preliminary data.</text>
</comment>
<evidence type="ECO:0000313" key="3">
    <source>
        <dbReference type="Proteomes" id="UP000297299"/>
    </source>
</evidence>
<keyword evidence="3" id="KW-1185">Reference proteome</keyword>
<feature type="compositionally biased region" description="Basic and acidic residues" evidence="1">
    <location>
        <begin position="159"/>
        <end position="170"/>
    </location>
</feature>
<sequence length="277" mass="31591">MKKLTKGMRVCTVIDILSRYCHEYLDQMWLHSIFWDVDMETFLTMFNANVNQGDGIASKIGLGLMSKEELEDLVEAVVSIGTLLTWAPKGIIRRLPLTITEFKEVIGGKSSIRGIILPKGRSLIDWNAGYEALRRWDNEVMETDLEKLGRADTGITYGDGRHESEREYSTRTEPPPVKTQAELEEEESERRSNALDDSVATYHAAHPDATDEELFEKSFWEMWKGFHPEGTRKEAQEIFDDCLKYLKAMEAGGTEEFDMDNMKDAMAEAEEGKCPNM</sequence>
<dbReference type="STRING" id="38488.A0A4Y8D666"/>
<evidence type="ECO:0000256" key="1">
    <source>
        <dbReference type="SAM" id="MobiDB-lite"/>
    </source>
</evidence>
<dbReference type="OrthoDB" id="10254945at2759"/>
<dbReference type="AlphaFoldDB" id="A0A4Y8D666"/>
<proteinExistence type="predicted"/>